<evidence type="ECO:0008006" key="4">
    <source>
        <dbReference type="Google" id="ProtNLM"/>
    </source>
</evidence>
<dbReference type="RefSeq" id="WP_284131045.1">
    <property type="nucleotide sequence ID" value="NZ_JASKYM010000001.1"/>
</dbReference>
<feature type="transmembrane region" description="Helical" evidence="1">
    <location>
        <begin position="69"/>
        <end position="96"/>
    </location>
</feature>
<feature type="transmembrane region" description="Helical" evidence="1">
    <location>
        <begin position="145"/>
        <end position="173"/>
    </location>
</feature>
<accession>A0ABT7E5W0</accession>
<dbReference type="Proteomes" id="UP001301012">
    <property type="component" value="Unassembled WGS sequence"/>
</dbReference>
<feature type="transmembrane region" description="Helical" evidence="1">
    <location>
        <begin position="6"/>
        <end position="27"/>
    </location>
</feature>
<sequence length="188" mass="20468">MNNKKLNTQAIILSALLCSIGIIIPLFSPIKIILEPASFTLASHVAIFIAMFISPGTALFVAIGTTVGFFLGGFPITVVLRALSHVVFVTIGSLYLKKNKGVLNNFKSSIWYSFFIALIHAVSEVLIVIPFYFGSSLSDGYYDKGFVVSILGLVGVGTLIHSMIDFSLSLYIWNMLPKSVTKKILVQT</sequence>
<feature type="transmembrane region" description="Helical" evidence="1">
    <location>
        <begin position="108"/>
        <end position="133"/>
    </location>
</feature>
<proteinExistence type="predicted"/>
<evidence type="ECO:0000256" key="1">
    <source>
        <dbReference type="SAM" id="Phobius"/>
    </source>
</evidence>
<keyword evidence="3" id="KW-1185">Reference proteome</keyword>
<gene>
    <name evidence="2" type="ORF">QOZ84_00740</name>
</gene>
<comment type="caution">
    <text evidence="2">The sequence shown here is derived from an EMBL/GenBank/DDBJ whole genome shotgun (WGS) entry which is preliminary data.</text>
</comment>
<feature type="transmembrane region" description="Helical" evidence="1">
    <location>
        <begin position="39"/>
        <end position="63"/>
    </location>
</feature>
<evidence type="ECO:0000313" key="2">
    <source>
        <dbReference type="EMBL" id="MDK2562057.1"/>
    </source>
</evidence>
<keyword evidence="1" id="KW-0472">Membrane</keyword>
<dbReference type="EMBL" id="JASKYM010000001">
    <property type="protein sequence ID" value="MDK2562057.1"/>
    <property type="molecule type" value="Genomic_DNA"/>
</dbReference>
<evidence type="ECO:0000313" key="3">
    <source>
        <dbReference type="Proteomes" id="UP001301012"/>
    </source>
</evidence>
<protein>
    <recommendedName>
        <fullName evidence="4">Niacin transporter NiaX</fullName>
    </recommendedName>
</protein>
<reference evidence="2 3" key="1">
    <citation type="submission" date="2023-05" db="EMBL/GenBank/DDBJ databases">
        <title>Rombocin, a short stable natural nisin variant, displays selective antimicrobial activity against Listeria monocytogenes and employs dual mode of action to kill target bacterial strains.</title>
        <authorList>
            <person name="Wambui J."/>
            <person name="Stephan R."/>
            <person name="Kuipers O.P."/>
        </authorList>
    </citation>
    <scope>NUCLEOTIDE SEQUENCE [LARGE SCALE GENOMIC DNA]</scope>
    <source>
        <strain evidence="2 3">RC002</strain>
    </source>
</reference>
<dbReference type="Gene3D" id="1.10.1760.20">
    <property type="match status" value="1"/>
</dbReference>
<name>A0ABT7E5W0_9FIRM</name>
<keyword evidence="1" id="KW-0812">Transmembrane</keyword>
<keyword evidence="1" id="KW-1133">Transmembrane helix</keyword>
<organism evidence="2 3">
    <name type="scientific">Romboutsia sedimentorum</name>
    <dbReference type="NCBI Taxonomy" id="1368474"/>
    <lineage>
        <taxon>Bacteria</taxon>
        <taxon>Bacillati</taxon>
        <taxon>Bacillota</taxon>
        <taxon>Clostridia</taxon>
        <taxon>Peptostreptococcales</taxon>
        <taxon>Peptostreptococcaceae</taxon>
        <taxon>Romboutsia</taxon>
    </lineage>
</organism>